<dbReference type="InterPro" id="IPR004412">
    <property type="entry name" value="GatA"/>
</dbReference>
<evidence type="ECO:0000259" key="6">
    <source>
        <dbReference type="Pfam" id="PF01425"/>
    </source>
</evidence>
<feature type="active site" description="Acyl-ester intermediate" evidence="5">
    <location>
        <position position="183"/>
    </location>
</feature>
<dbReference type="Gene3D" id="3.90.1300.10">
    <property type="entry name" value="Amidase signature (AS) domain"/>
    <property type="match status" value="1"/>
</dbReference>
<dbReference type="InterPro" id="IPR000120">
    <property type="entry name" value="Amidase"/>
</dbReference>
<protein>
    <recommendedName>
        <fullName evidence="5">Glutamyl-tRNA(Gln) amidotransferase subunit A, mitochondrial</fullName>
        <shortName evidence="5">Glu-AdT subunit A</shortName>
        <ecNumber evidence="5">6.3.5.7</ecNumber>
    </recommendedName>
</protein>
<accession>A0A131Z5V6</accession>
<dbReference type="PANTHER" id="PTHR11895:SF7">
    <property type="entry name" value="GLUTAMYL-TRNA(GLN) AMIDOTRANSFERASE SUBUNIT A, MITOCHONDRIAL"/>
    <property type="match status" value="1"/>
</dbReference>
<feature type="active site" description="Charge relay system" evidence="5">
    <location>
        <position position="159"/>
    </location>
</feature>
<feature type="domain" description="Amidase" evidence="6">
    <location>
        <begin position="22"/>
        <end position="477"/>
    </location>
</feature>
<dbReference type="GO" id="GO:0032543">
    <property type="term" value="P:mitochondrial translation"/>
    <property type="evidence" value="ECO:0007669"/>
    <property type="project" value="UniProtKB-UniRule"/>
</dbReference>
<evidence type="ECO:0000256" key="3">
    <source>
        <dbReference type="ARBA" id="ARBA00022840"/>
    </source>
</evidence>
<comment type="subunit">
    <text evidence="5">Subunit of the heterotrimeric GatCAB amidotransferase (AdT) complex, composed of A, B and C subunits.</text>
</comment>
<dbReference type="GO" id="GO:0005739">
    <property type="term" value="C:mitochondrion"/>
    <property type="evidence" value="ECO:0007669"/>
    <property type="project" value="UniProtKB-SubCell"/>
</dbReference>
<dbReference type="InterPro" id="IPR023631">
    <property type="entry name" value="Amidase_dom"/>
</dbReference>
<comment type="similarity">
    <text evidence="5">Belongs to the amidase family. GatA subfamily.</text>
</comment>
<keyword evidence="5" id="KW-0496">Mitochondrion</keyword>
<dbReference type="SUPFAM" id="SSF75304">
    <property type="entry name" value="Amidase signature (AS) enzymes"/>
    <property type="match status" value="1"/>
</dbReference>
<keyword evidence="7" id="KW-0808">Transferase</keyword>
<dbReference type="GO" id="GO:0016740">
    <property type="term" value="F:transferase activity"/>
    <property type="evidence" value="ECO:0007669"/>
    <property type="project" value="UniProtKB-KW"/>
</dbReference>
<dbReference type="PANTHER" id="PTHR11895">
    <property type="entry name" value="TRANSAMIDASE"/>
    <property type="match status" value="1"/>
</dbReference>
<dbReference type="GO" id="GO:0030956">
    <property type="term" value="C:glutamyl-tRNA(Gln) amidotransferase complex"/>
    <property type="evidence" value="ECO:0007669"/>
    <property type="project" value="UniProtKB-UniRule"/>
</dbReference>
<dbReference type="EMBL" id="GEDV01002385">
    <property type="protein sequence ID" value="JAP86172.1"/>
    <property type="molecule type" value="Transcribed_RNA"/>
</dbReference>
<evidence type="ECO:0000256" key="4">
    <source>
        <dbReference type="ARBA" id="ARBA00022917"/>
    </source>
</evidence>
<comment type="function">
    <text evidence="5">Allows the formation of correctly charged Gln-tRNA(Gln) through the transamidation of misacylated Glu-tRNA(Gln) in the mitochondria. The reaction takes place in the presence of glutamine and ATP through an activated gamma-phospho-Glu-tRNA(Gln).</text>
</comment>
<dbReference type="Pfam" id="PF01425">
    <property type="entry name" value="Amidase"/>
    <property type="match status" value="1"/>
</dbReference>
<evidence type="ECO:0000256" key="2">
    <source>
        <dbReference type="ARBA" id="ARBA00022741"/>
    </source>
</evidence>
<name>A0A131Z5V6_RHIAP</name>
<comment type="catalytic activity">
    <reaction evidence="5">
        <text>L-glutamyl-tRNA(Gln) + L-glutamine + ATP + H2O = L-glutaminyl-tRNA(Gln) + L-glutamate + ADP + phosphate + H(+)</text>
        <dbReference type="Rhea" id="RHEA:17521"/>
        <dbReference type="Rhea" id="RHEA-COMP:9681"/>
        <dbReference type="Rhea" id="RHEA-COMP:9684"/>
        <dbReference type="ChEBI" id="CHEBI:15377"/>
        <dbReference type="ChEBI" id="CHEBI:15378"/>
        <dbReference type="ChEBI" id="CHEBI:29985"/>
        <dbReference type="ChEBI" id="CHEBI:30616"/>
        <dbReference type="ChEBI" id="CHEBI:43474"/>
        <dbReference type="ChEBI" id="CHEBI:58359"/>
        <dbReference type="ChEBI" id="CHEBI:78520"/>
        <dbReference type="ChEBI" id="CHEBI:78521"/>
        <dbReference type="ChEBI" id="CHEBI:456216"/>
        <dbReference type="EC" id="6.3.5.7"/>
    </reaction>
</comment>
<dbReference type="GO" id="GO:0070681">
    <property type="term" value="P:glutaminyl-tRNAGln biosynthesis via transamidation"/>
    <property type="evidence" value="ECO:0007669"/>
    <property type="project" value="UniProtKB-UniRule"/>
</dbReference>
<reference evidence="7" key="1">
    <citation type="journal article" date="2016" name="Ticks Tick Borne Dis.">
        <title>De novo assembly and annotation of the salivary gland transcriptome of Rhipicephalus appendiculatus male and female ticks during blood feeding.</title>
        <authorList>
            <person name="de Castro M.H."/>
            <person name="de Klerk D."/>
            <person name="Pienaar R."/>
            <person name="Latif A.A."/>
            <person name="Rees D.J."/>
            <person name="Mans B.J."/>
        </authorList>
    </citation>
    <scope>NUCLEOTIDE SEQUENCE</scope>
    <source>
        <tissue evidence="7">Salivary glands</tissue>
    </source>
</reference>
<sequence>MLSLTIRELAAHFRSKKYSPLEVCSACLKDINETSCLNAFVTVLSEQAQEQAKESHERLAKNAPLGPLDGVPIAVKDNFCISGVRTTCGSRMLADFHPPYTATVVERLRKQGAVILGKTNMDEFGMGSGATDSTFGPSRNPWKYLGKDATDEWHIAGGSSGGSAVSVATGCAFGALGSDTGGSTRNPASRCGVVGLKPTYGALSRHGLIPLTNSMDVPGILAKTVDDAASLFNVMAGVDENDSTSVPLPEHARNLELDDEPSLAGIRVGVPREYHCPGMAPEVVDTWRYVADKLDSLGAIVSSVSLPHSQYSTECYSVLNCCEVASNFARYDGLEYGHRADNDSSTEALYASSRHEGFNEVVRGRILAGNFFLLRKNYGKYFMKALQVRRLICDDFNKVFESGVQLVLTPVTLTEAPKYSDWALKDNRERVSVEDFCTQPVNMAGLPAVSLPCRLSRNGLPLSLQLVAPRFAERDLLFAAKRLELELQFPRLDLQLHSCSQSRNAVFTSVS</sequence>
<dbReference type="InterPro" id="IPR036928">
    <property type="entry name" value="AS_sf"/>
</dbReference>
<comment type="subcellular location">
    <subcellularLocation>
        <location evidence="5">Mitochondrion</location>
    </subcellularLocation>
</comment>
<dbReference type="GO" id="GO:0050567">
    <property type="term" value="F:glutaminyl-tRNA synthase (glutamine-hydrolyzing) activity"/>
    <property type="evidence" value="ECO:0007669"/>
    <property type="project" value="UniProtKB-UniRule"/>
</dbReference>
<organism evidence="7">
    <name type="scientific">Rhipicephalus appendiculatus</name>
    <name type="common">Brown ear tick</name>
    <dbReference type="NCBI Taxonomy" id="34631"/>
    <lineage>
        <taxon>Eukaryota</taxon>
        <taxon>Metazoa</taxon>
        <taxon>Ecdysozoa</taxon>
        <taxon>Arthropoda</taxon>
        <taxon>Chelicerata</taxon>
        <taxon>Arachnida</taxon>
        <taxon>Acari</taxon>
        <taxon>Parasitiformes</taxon>
        <taxon>Ixodida</taxon>
        <taxon>Ixodoidea</taxon>
        <taxon>Ixodidae</taxon>
        <taxon>Rhipicephalinae</taxon>
        <taxon>Rhipicephalus</taxon>
        <taxon>Rhipicephalus</taxon>
    </lineage>
</organism>
<dbReference type="EC" id="6.3.5.7" evidence="5"/>
<keyword evidence="2 5" id="KW-0547">Nucleotide-binding</keyword>
<keyword evidence="4 5" id="KW-0648">Protein biosynthesis</keyword>
<dbReference type="HAMAP" id="MF_00120">
    <property type="entry name" value="GatA"/>
    <property type="match status" value="1"/>
</dbReference>
<keyword evidence="3 5" id="KW-0067">ATP-binding</keyword>
<proteinExistence type="inferred from homology"/>
<dbReference type="AlphaFoldDB" id="A0A131Z5V6"/>
<evidence type="ECO:0000256" key="1">
    <source>
        <dbReference type="ARBA" id="ARBA00022598"/>
    </source>
</evidence>
<evidence type="ECO:0000313" key="7">
    <source>
        <dbReference type="EMBL" id="JAP86172.1"/>
    </source>
</evidence>
<dbReference type="GO" id="GO:0005524">
    <property type="term" value="F:ATP binding"/>
    <property type="evidence" value="ECO:0007669"/>
    <property type="project" value="UniProtKB-KW"/>
</dbReference>
<keyword evidence="1 5" id="KW-0436">Ligase</keyword>
<evidence type="ECO:0000256" key="5">
    <source>
        <dbReference type="HAMAP-Rule" id="MF_03150"/>
    </source>
</evidence>
<feature type="active site" description="Charge relay system" evidence="5">
    <location>
        <position position="76"/>
    </location>
</feature>